<dbReference type="PANTHER" id="PTHR23025:SF4">
    <property type="entry name" value="ALPHA_BETA HYDROLASE FOLD-3 DOMAIN-CONTAINING PROTEIN"/>
    <property type="match status" value="1"/>
</dbReference>
<dbReference type="InterPro" id="IPR029058">
    <property type="entry name" value="AB_hydrolase_fold"/>
</dbReference>
<dbReference type="Pfam" id="PF07859">
    <property type="entry name" value="Abhydrolase_3"/>
    <property type="match status" value="1"/>
</dbReference>
<organism evidence="2 3">
    <name type="scientific">Knufia peltigerae</name>
    <dbReference type="NCBI Taxonomy" id="1002370"/>
    <lineage>
        <taxon>Eukaryota</taxon>
        <taxon>Fungi</taxon>
        <taxon>Dikarya</taxon>
        <taxon>Ascomycota</taxon>
        <taxon>Pezizomycotina</taxon>
        <taxon>Eurotiomycetes</taxon>
        <taxon>Chaetothyriomycetidae</taxon>
        <taxon>Chaetothyriales</taxon>
        <taxon>Trichomeriaceae</taxon>
        <taxon>Knufia</taxon>
    </lineage>
</organism>
<evidence type="ECO:0000313" key="3">
    <source>
        <dbReference type="Proteomes" id="UP001172681"/>
    </source>
</evidence>
<dbReference type="AlphaFoldDB" id="A0AA39CXG9"/>
<dbReference type="PANTHER" id="PTHR23025">
    <property type="entry name" value="TRIACYLGLYCEROL LIPASE"/>
    <property type="match status" value="1"/>
</dbReference>
<accession>A0AA39CXG9</accession>
<dbReference type="GO" id="GO:0005829">
    <property type="term" value="C:cytosol"/>
    <property type="evidence" value="ECO:0007669"/>
    <property type="project" value="TreeGrafter"/>
</dbReference>
<dbReference type="EMBL" id="JAPDRN010000055">
    <property type="protein sequence ID" value="KAJ9632547.1"/>
    <property type="molecule type" value="Genomic_DNA"/>
</dbReference>
<keyword evidence="3" id="KW-1185">Reference proteome</keyword>
<dbReference type="GO" id="GO:0019433">
    <property type="term" value="P:triglyceride catabolic process"/>
    <property type="evidence" value="ECO:0007669"/>
    <property type="project" value="TreeGrafter"/>
</dbReference>
<name>A0AA39CXG9_9EURO</name>
<proteinExistence type="predicted"/>
<reference evidence="2" key="1">
    <citation type="submission" date="2022-10" db="EMBL/GenBank/DDBJ databases">
        <title>Culturing micro-colonial fungi from biological soil crusts in the Mojave desert and describing Neophaeococcomyces mojavensis, and introducing the new genera and species Taxawa tesnikishii.</title>
        <authorList>
            <person name="Kurbessoian T."/>
            <person name="Stajich J.E."/>
        </authorList>
    </citation>
    <scope>NUCLEOTIDE SEQUENCE</scope>
    <source>
        <strain evidence="2">TK_35</strain>
    </source>
</reference>
<feature type="domain" description="Alpha/beta hydrolase fold-3" evidence="1">
    <location>
        <begin position="82"/>
        <end position="192"/>
    </location>
</feature>
<dbReference type="SUPFAM" id="SSF53474">
    <property type="entry name" value="alpha/beta-Hydrolases"/>
    <property type="match status" value="1"/>
</dbReference>
<dbReference type="InterPro" id="IPR013094">
    <property type="entry name" value="AB_hydrolase_3"/>
</dbReference>
<dbReference type="Gene3D" id="3.40.50.1820">
    <property type="entry name" value="alpha/beta hydrolase"/>
    <property type="match status" value="1"/>
</dbReference>
<dbReference type="GO" id="GO:0004771">
    <property type="term" value="F:sterol ester esterase activity"/>
    <property type="evidence" value="ECO:0007669"/>
    <property type="project" value="TreeGrafter"/>
</dbReference>
<sequence>MTEAYAAEWIDFEKDLGYRPVLDGDIGTILKQWESLGKDLVSKFPMKGFDTSVQRDDRIVTQSGNRVRIYTSPSVKNSNLCIYIHGGGWAMGDIDSEDAQCVEFCKRSKMIVVSIEYRLSPEHKFPIPLDDCVELYDWAVAHASTFDCLAERIVLAGGSAGANLALAVALRLIDEGHHRSPDGLFLAVPVTVDPRLIPKELEGRHTSYVDNADTGPNSPGGMIGFAGEITSIGMKLLTHVDIT</sequence>
<comment type="caution">
    <text evidence="2">The sequence shown here is derived from an EMBL/GenBank/DDBJ whole genome shotgun (WGS) entry which is preliminary data.</text>
</comment>
<dbReference type="Proteomes" id="UP001172681">
    <property type="component" value="Unassembled WGS sequence"/>
</dbReference>
<dbReference type="GO" id="GO:0004806">
    <property type="term" value="F:triacylglycerol lipase activity"/>
    <property type="evidence" value="ECO:0007669"/>
    <property type="project" value="TreeGrafter"/>
</dbReference>
<protein>
    <recommendedName>
        <fullName evidence="1">Alpha/beta hydrolase fold-3 domain-containing protein</fullName>
    </recommendedName>
</protein>
<gene>
    <name evidence="2" type="ORF">H2204_007851</name>
</gene>
<evidence type="ECO:0000313" key="2">
    <source>
        <dbReference type="EMBL" id="KAJ9632547.1"/>
    </source>
</evidence>
<evidence type="ECO:0000259" key="1">
    <source>
        <dbReference type="Pfam" id="PF07859"/>
    </source>
</evidence>